<comment type="caution">
    <text evidence="2">The sequence shown here is derived from an EMBL/GenBank/DDBJ whole genome shotgun (WGS) entry which is preliminary data.</text>
</comment>
<sequence length="54" mass="5799">MTDGAVSEEESGTEADGSEDDGDGRAEESAHVEDVPDGAGCTEIWERLSERREE</sequence>
<protein>
    <submittedName>
        <fullName evidence="2">Uncharacterized protein</fullName>
    </submittedName>
</protein>
<name>A0ABT4Z1B8_HALEZ</name>
<dbReference type="RefSeq" id="WP_169514826.1">
    <property type="nucleotide sequence ID" value="NZ_CP034940.1"/>
</dbReference>
<dbReference type="GeneID" id="301359360"/>
<proteinExistence type="predicted"/>
<feature type="compositionally biased region" description="Basic and acidic residues" evidence="1">
    <location>
        <begin position="44"/>
        <end position="54"/>
    </location>
</feature>
<gene>
    <name evidence="2" type="ORF">PM085_06270</name>
</gene>
<dbReference type="Proteomes" id="UP001210528">
    <property type="component" value="Unassembled WGS sequence"/>
</dbReference>
<reference evidence="2 3" key="1">
    <citation type="submission" date="2023-01" db="EMBL/GenBank/DDBJ databases">
        <title>Halorubrum ezzemoulense from Santa Pola, Spain.</title>
        <authorList>
            <person name="Feng Y."/>
            <person name="Louyakis A.S."/>
            <person name="Gogarten J.P."/>
        </authorList>
    </citation>
    <scope>NUCLEOTIDE SEQUENCE [LARGE SCALE GENOMIC DNA]</scope>
    <source>
        <strain evidence="2 3">AMM015</strain>
    </source>
</reference>
<dbReference type="EMBL" id="JAQLUK010000004">
    <property type="protein sequence ID" value="MDB2291892.1"/>
    <property type="molecule type" value="Genomic_DNA"/>
</dbReference>
<evidence type="ECO:0000313" key="2">
    <source>
        <dbReference type="EMBL" id="MDB2291892.1"/>
    </source>
</evidence>
<accession>A0ABT4Z1B8</accession>
<evidence type="ECO:0000313" key="3">
    <source>
        <dbReference type="Proteomes" id="UP001210528"/>
    </source>
</evidence>
<feature type="region of interest" description="Disordered" evidence="1">
    <location>
        <begin position="1"/>
        <end position="54"/>
    </location>
</feature>
<evidence type="ECO:0000256" key="1">
    <source>
        <dbReference type="SAM" id="MobiDB-lite"/>
    </source>
</evidence>
<feature type="compositionally biased region" description="Acidic residues" evidence="1">
    <location>
        <begin position="1"/>
        <end position="22"/>
    </location>
</feature>
<organism evidence="2 3">
    <name type="scientific">Halorubrum ezzemoulense</name>
    <name type="common">Halorubrum chaoviator</name>
    <dbReference type="NCBI Taxonomy" id="337243"/>
    <lineage>
        <taxon>Archaea</taxon>
        <taxon>Methanobacteriati</taxon>
        <taxon>Methanobacteriota</taxon>
        <taxon>Stenosarchaea group</taxon>
        <taxon>Halobacteria</taxon>
        <taxon>Halobacteriales</taxon>
        <taxon>Haloferacaceae</taxon>
        <taxon>Halorubrum</taxon>
    </lineage>
</organism>
<keyword evidence="3" id="KW-1185">Reference proteome</keyword>
<feature type="compositionally biased region" description="Basic and acidic residues" evidence="1">
    <location>
        <begin position="23"/>
        <end position="34"/>
    </location>
</feature>